<accession>A0A8S5S5Z9</accession>
<protein>
    <submittedName>
        <fullName evidence="1">Uncharacterized protein</fullName>
    </submittedName>
</protein>
<proteinExistence type="predicted"/>
<sequence length="80" mass="9888">MKEKKRFWLYDIYTLQVDGRKAKHRLVSDYWILNVNKQKVLTVKYEQGPTYRYCIHTFEDKKKAITEINHYIRNLQSMIF</sequence>
<name>A0A8S5S5Z9_9CAUD</name>
<evidence type="ECO:0000313" key="1">
    <source>
        <dbReference type="EMBL" id="DAF46360.1"/>
    </source>
</evidence>
<organism evidence="1">
    <name type="scientific">Podoviridae sp. ctsUe5</name>
    <dbReference type="NCBI Taxonomy" id="2827750"/>
    <lineage>
        <taxon>Viruses</taxon>
        <taxon>Duplodnaviria</taxon>
        <taxon>Heunggongvirae</taxon>
        <taxon>Uroviricota</taxon>
        <taxon>Caudoviricetes</taxon>
    </lineage>
</organism>
<dbReference type="EMBL" id="BK032536">
    <property type="protein sequence ID" value="DAF46360.1"/>
    <property type="molecule type" value="Genomic_DNA"/>
</dbReference>
<reference evidence="1" key="1">
    <citation type="journal article" date="2021" name="Proc. Natl. Acad. Sci. U.S.A.">
        <title>A Catalog of Tens of Thousands of Viruses from Human Metagenomes Reveals Hidden Associations with Chronic Diseases.</title>
        <authorList>
            <person name="Tisza M.J."/>
            <person name="Buck C.B."/>
        </authorList>
    </citation>
    <scope>NUCLEOTIDE SEQUENCE</scope>
    <source>
        <strain evidence="1">CtsUe5</strain>
    </source>
</reference>